<dbReference type="GO" id="GO:0022857">
    <property type="term" value="F:transmembrane transporter activity"/>
    <property type="evidence" value="ECO:0007669"/>
    <property type="project" value="InterPro"/>
</dbReference>
<feature type="transmembrane region" description="Helical" evidence="7">
    <location>
        <begin position="418"/>
        <end position="438"/>
    </location>
</feature>
<feature type="transmembrane region" description="Helical" evidence="7">
    <location>
        <begin position="331"/>
        <end position="351"/>
    </location>
</feature>
<dbReference type="Gene3D" id="1.20.1250.20">
    <property type="entry name" value="MFS general substrate transporter like domains"/>
    <property type="match status" value="2"/>
</dbReference>
<dbReference type="InterPro" id="IPR036259">
    <property type="entry name" value="MFS_trans_sf"/>
</dbReference>
<keyword evidence="5 7" id="KW-0472">Membrane</keyword>
<evidence type="ECO:0000256" key="7">
    <source>
        <dbReference type="SAM" id="Phobius"/>
    </source>
</evidence>
<dbReference type="Proteomes" id="UP000703269">
    <property type="component" value="Unassembled WGS sequence"/>
</dbReference>
<feature type="transmembrane region" description="Helical" evidence="7">
    <location>
        <begin position="358"/>
        <end position="377"/>
    </location>
</feature>
<keyword evidence="4 7" id="KW-1133">Transmembrane helix</keyword>
<dbReference type="FunFam" id="1.20.1250.20:FF:000034">
    <property type="entry name" value="MFS general substrate transporter"/>
    <property type="match status" value="1"/>
</dbReference>
<feature type="transmembrane region" description="Helical" evidence="7">
    <location>
        <begin position="62"/>
        <end position="82"/>
    </location>
</feature>
<dbReference type="PROSITE" id="PS50850">
    <property type="entry name" value="MFS"/>
    <property type="match status" value="1"/>
</dbReference>
<feature type="transmembrane region" description="Helical" evidence="7">
    <location>
        <begin position="298"/>
        <end position="319"/>
    </location>
</feature>
<feature type="transmembrane region" description="Helical" evidence="7">
    <location>
        <begin position="160"/>
        <end position="178"/>
    </location>
</feature>
<evidence type="ECO:0000256" key="3">
    <source>
        <dbReference type="ARBA" id="ARBA00022692"/>
    </source>
</evidence>
<dbReference type="EMBL" id="BPQB01000090">
    <property type="protein sequence ID" value="GJE98569.1"/>
    <property type="molecule type" value="Genomic_DNA"/>
</dbReference>
<feature type="compositionally biased region" description="Polar residues" evidence="6">
    <location>
        <begin position="1"/>
        <end position="18"/>
    </location>
</feature>
<dbReference type="InterPro" id="IPR020846">
    <property type="entry name" value="MFS_dom"/>
</dbReference>
<keyword evidence="3 7" id="KW-0812">Transmembrane</keyword>
<dbReference type="SUPFAM" id="SSF103473">
    <property type="entry name" value="MFS general substrate transporter"/>
    <property type="match status" value="1"/>
</dbReference>
<dbReference type="InterPro" id="IPR011701">
    <property type="entry name" value="MFS"/>
</dbReference>
<dbReference type="GO" id="GO:0016020">
    <property type="term" value="C:membrane"/>
    <property type="evidence" value="ECO:0007669"/>
    <property type="project" value="UniProtKB-SubCell"/>
</dbReference>
<evidence type="ECO:0000313" key="10">
    <source>
        <dbReference type="Proteomes" id="UP000703269"/>
    </source>
</evidence>
<reference evidence="9 10" key="1">
    <citation type="submission" date="2021-08" db="EMBL/GenBank/DDBJ databases">
        <title>Draft Genome Sequence of Phanerochaete sordida strain YK-624.</title>
        <authorList>
            <person name="Mori T."/>
            <person name="Dohra H."/>
            <person name="Suzuki T."/>
            <person name="Kawagishi H."/>
            <person name="Hirai H."/>
        </authorList>
    </citation>
    <scope>NUCLEOTIDE SEQUENCE [LARGE SCALE GENOMIC DNA]</scope>
    <source>
        <strain evidence="9 10">YK-624</strain>
    </source>
</reference>
<evidence type="ECO:0000256" key="4">
    <source>
        <dbReference type="ARBA" id="ARBA00022989"/>
    </source>
</evidence>
<comment type="subcellular location">
    <subcellularLocation>
        <location evidence="1">Membrane</location>
        <topology evidence="1">Multi-pass membrane protein</topology>
    </subcellularLocation>
</comment>
<gene>
    <name evidence="9" type="ORF">PsYK624_148020</name>
</gene>
<feature type="domain" description="Major facilitator superfamily (MFS) profile" evidence="8">
    <location>
        <begin position="64"/>
        <end position="476"/>
    </location>
</feature>
<evidence type="ECO:0000259" key="8">
    <source>
        <dbReference type="PROSITE" id="PS50850"/>
    </source>
</evidence>
<evidence type="ECO:0000256" key="6">
    <source>
        <dbReference type="SAM" id="MobiDB-lite"/>
    </source>
</evidence>
<keyword evidence="2" id="KW-0813">Transport</keyword>
<feature type="compositionally biased region" description="Basic and acidic residues" evidence="6">
    <location>
        <begin position="19"/>
        <end position="32"/>
    </location>
</feature>
<feature type="transmembrane region" description="Helical" evidence="7">
    <location>
        <begin position="102"/>
        <end position="123"/>
    </location>
</feature>
<feature type="transmembrane region" description="Helical" evidence="7">
    <location>
        <begin position="223"/>
        <end position="245"/>
    </location>
</feature>
<organism evidence="9 10">
    <name type="scientific">Phanerochaete sordida</name>
    <dbReference type="NCBI Taxonomy" id="48140"/>
    <lineage>
        <taxon>Eukaryota</taxon>
        <taxon>Fungi</taxon>
        <taxon>Dikarya</taxon>
        <taxon>Basidiomycota</taxon>
        <taxon>Agaricomycotina</taxon>
        <taxon>Agaricomycetes</taxon>
        <taxon>Polyporales</taxon>
        <taxon>Phanerochaetaceae</taxon>
        <taxon>Phanerochaete</taxon>
    </lineage>
</organism>
<dbReference type="AlphaFoldDB" id="A0A9P3GSH4"/>
<feature type="transmembrane region" description="Helical" evidence="7">
    <location>
        <begin position="130"/>
        <end position="148"/>
    </location>
</feature>
<feature type="transmembrane region" description="Helical" evidence="7">
    <location>
        <begin position="450"/>
        <end position="470"/>
    </location>
</feature>
<evidence type="ECO:0000313" key="9">
    <source>
        <dbReference type="EMBL" id="GJE98569.1"/>
    </source>
</evidence>
<feature type="transmembrane region" description="Helical" evidence="7">
    <location>
        <begin position="190"/>
        <end position="211"/>
    </location>
</feature>
<dbReference type="FunFam" id="1.20.1250.20:FF:000068">
    <property type="entry name" value="MFS general substrate transporter"/>
    <property type="match status" value="1"/>
</dbReference>
<evidence type="ECO:0000256" key="5">
    <source>
        <dbReference type="ARBA" id="ARBA00023136"/>
    </source>
</evidence>
<dbReference type="Pfam" id="PF07690">
    <property type="entry name" value="MFS_1"/>
    <property type="match status" value="1"/>
</dbReference>
<accession>A0A9P3GSH4</accession>
<name>A0A9P3GSH4_9APHY</name>
<sequence>MPSTQKNDVKSSASSTTSADEKARISEVERAEAPAAEQSKLYNPHVDVSGVDERKLMRKLDWWLVPWLSFLYLLSFLDRTSIGNARLYGLETSLHINDNQYNIALTVFFFSYALFEVPSNIFLKRLRPSIWLSLLMLLWGIMMTVQGLVHNYGGLLGMRWMLGLFEAGLFPGVNYYLSCWYRRSEFGIRAAVFFSAATVSGAFGGLLAAAISKMDGIGGKPGWAWIFILEGLITVVAGAASFWIIQDFPDTAKFLTEEERTVVIRRLQKDDQFSAAGESLKLKYIWQSLKDWKTWVGMLLYMGTDGPLYAFSLFLPSIINQLGFTATPANLLTVPVYALACVVTCVVGFVADRYGQRGLINIVCSLVGLAGYIILIASRNATLSYIGVYLAACGIYPNIPNTIAWVSNNVEGSYKRSVTLAMVISFGNLNGAVSSNVYRGQDKPWYTLGHGIVLMYIAIALISAVVYRWLLKRENERRDRGERDEVIEGVNEDREDLARNGRFASVDDAKREKGDEWSGYRYTL</sequence>
<comment type="caution">
    <text evidence="9">The sequence shown here is derived from an EMBL/GenBank/DDBJ whole genome shotgun (WGS) entry which is preliminary data.</text>
</comment>
<protein>
    <submittedName>
        <fullName evidence="9">MFS general substrate transporter</fullName>
    </submittedName>
</protein>
<evidence type="ECO:0000256" key="2">
    <source>
        <dbReference type="ARBA" id="ARBA00022448"/>
    </source>
</evidence>
<proteinExistence type="predicted"/>
<dbReference type="PANTHER" id="PTHR43791">
    <property type="entry name" value="PERMEASE-RELATED"/>
    <property type="match status" value="1"/>
</dbReference>
<dbReference type="PANTHER" id="PTHR43791:SF19">
    <property type="entry name" value="TRANSPORTER, PUTATIVE (AFU_ORTHOLOGUE AFUA_1G01812)-RELATED"/>
    <property type="match status" value="1"/>
</dbReference>
<dbReference type="OrthoDB" id="2962993at2759"/>
<feature type="region of interest" description="Disordered" evidence="6">
    <location>
        <begin position="1"/>
        <end position="32"/>
    </location>
</feature>
<evidence type="ECO:0000256" key="1">
    <source>
        <dbReference type="ARBA" id="ARBA00004141"/>
    </source>
</evidence>
<keyword evidence="10" id="KW-1185">Reference proteome</keyword>
<feature type="transmembrane region" description="Helical" evidence="7">
    <location>
        <begin position="383"/>
        <end position="406"/>
    </location>
</feature>